<dbReference type="PANTHER" id="PTHR38698">
    <property type="entry name" value="EXPRESSED PROTEIN"/>
    <property type="match status" value="1"/>
</dbReference>
<dbReference type="AlphaFoldDB" id="A0A854QLH8"/>
<evidence type="ECO:0000313" key="2">
    <source>
        <dbReference type="EMBL" id="OXG28858.1"/>
    </source>
</evidence>
<name>A0A854QLH8_CRYNE</name>
<dbReference type="OrthoDB" id="5378975at2759"/>
<feature type="compositionally biased region" description="Acidic residues" evidence="1">
    <location>
        <begin position="116"/>
        <end position="134"/>
    </location>
</feature>
<dbReference type="InterPro" id="IPR031355">
    <property type="entry name" value="YBL010C/LAA2-like"/>
</dbReference>
<feature type="compositionally biased region" description="Basic and acidic residues" evidence="1">
    <location>
        <begin position="51"/>
        <end position="74"/>
    </location>
</feature>
<dbReference type="Pfam" id="PF17104">
    <property type="entry name" value="YBL010C_LAA2"/>
    <property type="match status" value="1"/>
</dbReference>
<evidence type="ECO:0000313" key="3">
    <source>
        <dbReference type="Proteomes" id="UP000199727"/>
    </source>
</evidence>
<dbReference type="EMBL" id="AMKT01000010">
    <property type="protein sequence ID" value="OXG28858.1"/>
    <property type="molecule type" value="Genomic_DNA"/>
</dbReference>
<organism evidence="2 3">
    <name type="scientific">Cryptococcus neoformans Tu259-1</name>
    <dbReference type="NCBI Taxonomy" id="1230072"/>
    <lineage>
        <taxon>Eukaryota</taxon>
        <taxon>Fungi</taxon>
        <taxon>Dikarya</taxon>
        <taxon>Basidiomycota</taxon>
        <taxon>Agaricomycotina</taxon>
        <taxon>Tremellomycetes</taxon>
        <taxon>Tremellales</taxon>
        <taxon>Cryptococcaceae</taxon>
        <taxon>Cryptococcus</taxon>
        <taxon>Cryptococcus neoformans species complex</taxon>
    </lineage>
</organism>
<feature type="region of interest" description="Disordered" evidence="1">
    <location>
        <begin position="461"/>
        <end position="495"/>
    </location>
</feature>
<proteinExistence type="predicted"/>
<reference evidence="2 3" key="1">
    <citation type="submission" date="2017-06" db="EMBL/GenBank/DDBJ databases">
        <title>Global population genomics of the pathogenic fungus Cryptococcus neoformans var. grubii.</title>
        <authorList>
            <person name="Cuomo C."/>
            <person name="Litvintseva A."/>
            <person name="Chen Y."/>
            <person name="Young S."/>
            <person name="Zeng Q."/>
            <person name="Chapman S."/>
            <person name="Gujja S."/>
            <person name="Saif S."/>
            <person name="Birren B."/>
        </authorList>
    </citation>
    <scope>NUCLEOTIDE SEQUENCE [LARGE SCALE GENOMIC DNA]</scope>
    <source>
        <strain evidence="2 3">Tu259-1</strain>
    </source>
</reference>
<accession>A0A854QLH8</accession>
<comment type="caution">
    <text evidence="2">The sequence shown here is derived from an EMBL/GenBank/DDBJ whole genome shotgun (WGS) entry which is preliminary data.</text>
</comment>
<feature type="compositionally biased region" description="Low complexity" evidence="1">
    <location>
        <begin position="22"/>
        <end position="34"/>
    </location>
</feature>
<protein>
    <submittedName>
        <fullName evidence="2">Uncharacterized protein</fullName>
    </submittedName>
</protein>
<gene>
    <name evidence="2" type="ORF">C361_00510</name>
</gene>
<feature type="compositionally biased region" description="Polar residues" evidence="1">
    <location>
        <begin position="87"/>
        <end position="101"/>
    </location>
</feature>
<evidence type="ECO:0000256" key="1">
    <source>
        <dbReference type="SAM" id="MobiDB-lite"/>
    </source>
</evidence>
<dbReference type="PANTHER" id="PTHR38698:SF1">
    <property type="entry name" value="FUNGAL PROTEIN"/>
    <property type="match status" value="1"/>
</dbReference>
<feature type="region of interest" description="Disordered" evidence="1">
    <location>
        <begin position="1"/>
        <end position="151"/>
    </location>
</feature>
<sequence length="495" mass="53608">MDDPWADAPASPLPKNEQRFGNVSNVSDNENVNDFSRYSLPKSPSANGLEKVQEEQIQEKTKVKTEMEPSREEINGASDSEEAQVAEVQSSPVQESHQWLSPQAEAPNQVEKEEREESEEEEDDGEGDQDDFNDFNDFGDLGSSSFPTPNPNVDQGGMAVEGGDYDDGFGDFADFEEGEFDEPIGAEIGVGGNGLVEEPEPIKERWHALELRPPPPKSEIANQLSSILSPLFLHQDSLSNEAIRMVGGLKQVLVSQSSRDAYAQLTTPPLTKPLDWTRSRVRREHLISMGVPVNLDEVDSHRLSALPPLRIVTSSASGSSRPQPRRAETFDAYKGVKYTSDQKGKGRDTDGSMSAGLGMGVGYVEGDVNGGETGKYGLGEKPEMDTPRAEELCGLEEDALSLLPIASLRKLQADLVENTSQVSATLAWMLQLKDAQLHDSATYNGMISSLIANAARVKASQNTGGGGVFRRGSSKRPQSVSGGMTPKRTGSPGVW</sequence>
<dbReference type="Proteomes" id="UP000199727">
    <property type="component" value="Unassembled WGS sequence"/>
</dbReference>
<feature type="compositionally biased region" description="Polar residues" evidence="1">
    <location>
        <begin position="142"/>
        <end position="151"/>
    </location>
</feature>